<dbReference type="GO" id="GO:0003677">
    <property type="term" value="F:DNA binding"/>
    <property type="evidence" value="ECO:0007669"/>
    <property type="project" value="UniProtKB-KW"/>
</dbReference>
<evidence type="ECO:0000256" key="4">
    <source>
        <dbReference type="ARBA" id="ARBA00022454"/>
    </source>
</evidence>
<evidence type="ECO:0000256" key="2">
    <source>
        <dbReference type="ARBA" id="ARBA00004286"/>
    </source>
</evidence>
<dbReference type="FunFam" id="1.10.20.10:FF:000088">
    <property type="entry name" value="Histone H3-like centromeric protein CSE4"/>
    <property type="match status" value="1"/>
</dbReference>
<dbReference type="HOGENOM" id="CLU_078295_4_1_1"/>
<dbReference type="PANTHER" id="PTHR45810">
    <property type="entry name" value="HISTONE H3.2"/>
    <property type="match status" value="1"/>
</dbReference>
<gene>
    <name evidence="10" type="ORF">LOTGIDRAFT_227172</name>
</gene>
<keyword evidence="11" id="KW-1185">Reference proteome</keyword>
<evidence type="ECO:0000256" key="1">
    <source>
        <dbReference type="ARBA" id="ARBA00004123"/>
    </source>
</evidence>
<dbReference type="GeneID" id="20247388"/>
<dbReference type="Pfam" id="PF00125">
    <property type="entry name" value="Histone"/>
    <property type="match status" value="1"/>
</dbReference>
<dbReference type="STRING" id="225164.V4AQF1"/>
<evidence type="ECO:0000313" key="10">
    <source>
        <dbReference type="EMBL" id="ESO95886.1"/>
    </source>
</evidence>
<protein>
    <recommendedName>
        <fullName evidence="9">Core Histone H2A/H2B/H3 domain-containing protein</fullName>
    </recommendedName>
</protein>
<dbReference type="Proteomes" id="UP000030746">
    <property type="component" value="Unassembled WGS sequence"/>
</dbReference>
<dbReference type="PANTHER" id="PTHR45810:SF17">
    <property type="entry name" value="HISTONE H3-LIKE CENTROMERIC PROTEIN A"/>
    <property type="match status" value="1"/>
</dbReference>
<dbReference type="GO" id="GO:0005634">
    <property type="term" value="C:nucleus"/>
    <property type="evidence" value="ECO:0007669"/>
    <property type="project" value="UniProtKB-SubCell"/>
</dbReference>
<evidence type="ECO:0000256" key="3">
    <source>
        <dbReference type="ARBA" id="ARBA00010343"/>
    </source>
</evidence>
<dbReference type="AlphaFoldDB" id="V4AQF1"/>
<evidence type="ECO:0000256" key="6">
    <source>
        <dbReference type="ARBA" id="ARBA00023242"/>
    </source>
</evidence>
<dbReference type="CTD" id="20247388"/>
<evidence type="ECO:0000256" key="8">
    <source>
        <dbReference type="SAM" id="MobiDB-lite"/>
    </source>
</evidence>
<dbReference type="OMA" id="VHLFEDC"/>
<keyword evidence="4" id="KW-0158">Chromosome</keyword>
<organism evidence="10 11">
    <name type="scientific">Lottia gigantea</name>
    <name type="common">Giant owl limpet</name>
    <dbReference type="NCBI Taxonomy" id="225164"/>
    <lineage>
        <taxon>Eukaryota</taxon>
        <taxon>Metazoa</taxon>
        <taxon>Spiralia</taxon>
        <taxon>Lophotrochozoa</taxon>
        <taxon>Mollusca</taxon>
        <taxon>Gastropoda</taxon>
        <taxon>Patellogastropoda</taxon>
        <taxon>Lottioidea</taxon>
        <taxon>Lottiidae</taxon>
        <taxon>Lottia</taxon>
    </lineage>
</organism>
<dbReference type="KEGG" id="lgi:LOTGIDRAFT_227172"/>
<keyword evidence="5" id="KW-0238">DNA-binding</keyword>
<dbReference type="Gene3D" id="1.10.20.10">
    <property type="entry name" value="Histone, subunit A"/>
    <property type="match status" value="1"/>
</dbReference>
<evidence type="ECO:0000313" key="11">
    <source>
        <dbReference type="Proteomes" id="UP000030746"/>
    </source>
</evidence>
<dbReference type="GO" id="GO:0000786">
    <property type="term" value="C:nucleosome"/>
    <property type="evidence" value="ECO:0007669"/>
    <property type="project" value="UniProtKB-KW"/>
</dbReference>
<dbReference type="PRINTS" id="PR00622">
    <property type="entry name" value="HISTONEH3"/>
</dbReference>
<dbReference type="EMBL" id="KB201589">
    <property type="protein sequence ID" value="ESO95886.1"/>
    <property type="molecule type" value="Genomic_DNA"/>
</dbReference>
<evidence type="ECO:0000256" key="7">
    <source>
        <dbReference type="ARBA" id="ARBA00023269"/>
    </source>
</evidence>
<dbReference type="SUPFAM" id="SSF47113">
    <property type="entry name" value="Histone-fold"/>
    <property type="match status" value="1"/>
</dbReference>
<feature type="compositionally biased region" description="Basic and acidic residues" evidence="8">
    <location>
        <begin position="19"/>
        <end position="28"/>
    </location>
</feature>
<dbReference type="CDD" id="cd22911">
    <property type="entry name" value="HFD_H3"/>
    <property type="match status" value="1"/>
</dbReference>
<dbReference type="InterPro" id="IPR009072">
    <property type="entry name" value="Histone-fold"/>
</dbReference>
<dbReference type="OrthoDB" id="842664at2759"/>
<keyword evidence="7" id="KW-0544">Nucleosome core</keyword>
<comment type="similarity">
    <text evidence="3">Belongs to the histone H3 family.</text>
</comment>
<proteinExistence type="inferred from homology"/>
<dbReference type="GO" id="GO:0030527">
    <property type="term" value="F:structural constituent of chromatin"/>
    <property type="evidence" value="ECO:0007669"/>
    <property type="project" value="InterPro"/>
</dbReference>
<comment type="subcellular location">
    <subcellularLocation>
        <location evidence="2">Chromosome</location>
    </subcellularLocation>
    <subcellularLocation>
        <location evidence="1">Nucleus</location>
    </subcellularLocation>
</comment>
<feature type="domain" description="Core Histone H2A/H2B/H3" evidence="9">
    <location>
        <begin position="61"/>
        <end position="150"/>
    </location>
</feature>
<keyword evidence="6" id="KW-0539">Nucleus</keyword>
<feature type="compositionally biased region" description="Polar residues" evidence="8">
    <location>
        <begin position="29"/>
        <end position="39"/>
    </location>
</feature>
<accession>V4AQF1</accession>
<evidence type="ECO:0000259" key="9">
    <source>
        <dbReference type="Pfam" id="PF00125"/>
    </source>
</evidence>
<name>V4AQF1_LOTGI</name>
<dbReference type="SMART" id="SM00428">
    <property type="entry name" value="H3"/>
    <property type="match status" value="1"/>
</dbReference>
<dbReference type="InterPro" id="IPR007125">
    <property type="entry name" value="H2A/H2B/H3"/>
</dbReference>
<reference evidence="10 11" key="1">
    <citation type="journal article" date="2013" name="Nature">
        <title>Insights into bilaterian evolution from three spiralian genomes.</title>
        <authorList>
            <person name="Simakov O."/>
            <person name="Marletaz F."/>
            <person name="Cho S.J."/>
            <person name="Edsinger-Gonzales E."/>
            <person name="Havlak P."/>
            <person name="Hellsten U."/>
            <person name="Kuo D.H."/>
            <person name="Larsson T."/>
            <person name="Lv J."/>
            <person name="Arendt D."/>
            <person name="Savage R."/>
            <person name="Osoegawa K."/>
            <person name="de Jong P."/>
            <person name="Grimwood J."/>
            <person name="Chapman J.A."/>
            <person name="Shapiro H."/>
            <person name="Aerts A."/>
            <person name="Otillar R.P."/>
            <person name="Terry A.Y."/>
            <person name="Boore J.L."/>
            <person name="Grigoriev I.V."/>
            <person name="Lindberg D.R."/>
            <person name="Seaver E.C."/>
            <person name="Weisblat D.A."/>
            <person name="Putnam N.H."/>
            <person name="Rokhsar D.S."/>
        </authorList>
    </citation>
    <scope>NUCLEOTIDE SEQUENCE [LARGE SCALE GENOMIC DNA]</scope>
</reference>
<dbReference type="GO" id="GO:0046982">
    <property type="term" value="F:protein heterodimerization activity"/>
    <property type="evidence" value="ECO:0007669"/>
    <property type="project" value="InterPro"/>
</dbReference>
<dbReference type="RefSeq" id="XP_009053422.1">
    <property type="nucleotide sequence ID" value="XM_009055174.1"/>
</dbReference>
<dbReference type="InterPro" id="IPR000164">
    <property type="entry name" value="Histone_H3/CENP-A"/>
</dbReference>
<evidence type="ECO:0000256" key="5">
    <source>
        <dbReference type="ARBA" id="ARBA00023125"/>
    </source>
</evidence>
<sequence length="155" mass="17888">MVRPSSGNGRKSKSPKNLAEVRKRKEQLSRTGRSPNASTSRRDARSEINETTQKQKRRFRPGTKALKEIKKYQKSTNLLLRKLPFSRVIREVVQELFPSTRFFWKASAIAALQEAAEAYLVSLFEDSNICAIHAKRVTIMPKDLWLARRLRGEFV</sequence>
<feature type="region of interest" description="Disordered" evidence="8">
    <location>
        <begin position="1"/>
        <end position="63"/>
    </location>
</feature>